<feature type="region of interest" description="Disordered" evidence="1">
    <location>
        <begin position="152"/>
        <end position="176"/>
    </location>
</feature>
<dbReference type="EMBL" id="KV426360">
    <property type="protein sequence ID" value="KZV81869.1"/>
    <property type="molecule type" value="Genomic_DNA"/>
</dbReference>
<gene>
    <name evidence="3" type="ORF">EXIGLDRAFT_779204</name>
</gene>
<evidence type="ECO:0000256" key="1">
    <source>
        <dbReference type="SAM" id="MobiDB-lite"/>
    </source>
</evidence>
<name>A0A165ZE83_EXIGL</name>
<keyword evidence="2" id="KW-0812">Transmembrane</keyword>
<sequence>MVPTRTTVSGVARNRLITSFVMVPTVISIRTSLPVAQSSPKGIASWIIAVAVAVPVLLIFMAVLLFIFIRRRKSKQRRVRKAPDDLSAFTVTSPYPGYENNAQYPVMSPGPNGSHMVAIAGSSLSTTVAGVPLPSASSGGFRNEKVAAAFADQQRPPSVPHAPPNYQTALSRSPSENNSFYTTSMDSQTHLIRRPSQRRFDVQYTPVVEFLQYINELPGAKQRNLMQYAPTFTAQDYYTIDDLRDVSQPELCEAIPGLTRGNGDYICQMVRAELLRIEGLDEQSHSQSQSQSQRSNSVSTHVRSPGPGYF</sequence>
<keyword evidence="2" id="KW-1133">Transmembrane helix</keyword>
<reference evidence="3 4" key="1">
    <citation type="journal article" date="2016" name="Mol. Biol. Evol.">
        <title>Comparative Genomics of Early-Diverging Mushroom-Forming Fungi Provides Insights into the Origins of Lignocellulose Decay Capabilities.</title>
        <authorList>
            <person name="Nagy L.G."/>
            <person name="Riley R."/>
            <person name="Tritt A."/>
            <person name="Adam C."/>
            <person name="Daum C."/>
            <person name="Floudas D."/>
            <person name="Sun H."/>
            <person name="Yadav J.S."/>
            <person name="Pangilinan J."/>
            <person name="Larsson K.H."/>
            <person name="Matsuura K."/>
            <person name="Barry K."/>
            <person name="Labutti K."/>
            <person name="Kuo R."/>
            <person name="Ohm R.A."/>
            <person name="Bhattacharya S.S."/>
            <person name="Shirouzu T."/>
            <person name="Yoshinaga Y."/>
            <person name="Martin F.M."/>
            <person name="Grigoriev I.V."/>
            <person name="Hibbett D.S."/>
        </authorList>
    </citation>
    <scope>NUCLEOTIDE SEQUENCE [LARGE SCALE GENOMIC DNA]</scope>
    <source>
        <strain evidence="3 4">HHB12029</strain>
    </source>
</reference>
<feature type="transmembrane region" description="Helical" evidence="2">
    <location>
        <begin position="43"/>
        <end position="69"/>
    </location>
</feature>
<evidence type="ECO:0000256" key="2">
    <source>
        <dbReference type="SAM" id="Phobius"/>
    </source>
</evidence>
<dbReference type="InParanoid" id="A0A165ZE83"/>
<feature type="region of interest" description="Disordered" evidence="1">
    <location>
        <begin position="281"/>
        <end position="310"/>
    </location>
</feature>
<keyword evidence="4" id="KW-1185">Reference proteome</keyword>
<feature type="compositionally biased region" description="Polar residues" evidence="1">
    <location>
        <begin position="165"/>
        <end position="176"/>
    </location>
</feature>
<organism evidence="3 4">
    <name type="scientific">Exidia glandulosa HHB12029</name>
    <dbReference type="NCBI Taxonomy" id="1314781"/>
    <lineage>
        <taxon>Eukaryota</taxon>
        <taxon>Fungi</taxon>
        <taxon>Dikarya</taxon>
        <taxon>Basidiomycota</taxon>
        <taxon>Agaricomycotina</taxon>
        <taxon>Agaricomycetes</taxon>
        <taxon>Auriculariales</taxon>
        <taxon>Exidiaceae</taxon>
        <taxon>Exidia</taxon>
    </lineage>
</organism>
<proteinExistence type="predicted"/>
<protein>
    <submittedName>
        <fullName evidence="3">Uncharacterized protein</fullName>
    </submittedName>
</protein>
<feature type="compositionally biased region" description="Low complexity" evidence="1">
    <location>
        <begin position="285"/>
        <end position="299"/>
    </location>
</feature>
<dbReference type="AlphaFoldDB" id="A0A165ZE83"/>
<keyword evidence="2" id="KW-0472">Membrane</keyword>
<evidence type="ECO:0000313" key="4">
    <source>
        <dbReference type="Proteomes" id="UP000077266"/>
    </source>
</evidence>
<dbReference type="Proteomes" id="UP000077266">
    <property type="component" value="Unassembled WGS sequence"/>
</dbReference>
<accession>A0A165ZE83</accession>
<evidence type="ECO:0000313" key="3">
    <source>
        <dbReference type="EMBL" id="KZV81869.1"/>
    </source>
</evidence>